<accession>A0A432Z454</accession>
<sequence length="149" mass="17319">MKLLFAYEIDTNIRPKLGVIKELTNAIEQRAELSKTVLGLEYIGIKLIIQEVLDEYEEFVKPQKPRYKKKFTLKNPLLGDSSYEGYLSFDLLFSTESYQQILTSNDAFEIKRLLKLELLKAEDVFKEMENKLGRVDTNEFSELISEALV</sequence>
<gene>
    <name evidence="1" type="ORF">CWI80_08740</name>
</gene>
<dbReference type="EMBL" id="PIQE01000002">
    <property type="protein sequence ID" value="RUO72623.1"/>
    <property type="molecule type" value="Genomic_DNA"/>
</dbReference>
<dbReference type="Proteomes" id="UP000287022">
    <property type="component" value="Unassembled WGS sequence"/>
</dbReference>
<dbReference type="RefSeq" id="WP_026860194.1">
    <property type="nucleotide sequence ID" value="NZ_PIQE01000002.1"/>
</dbReference>
<proteinExistence type="predicted"/>
<protein>
    <submittedName>
        <fullName evidence="1">Uncharacterized protein</fullName>
    </submittedName>
</protein>
<organism evidence="1 2">
    <name type="scientific">Pseudidiomarina sediminum</name>
    <dbReference type="NCBI Taxonomy" id="431675"/>
    <lineage>
        <taxon>Bacteria</taxon>
        <taxon>Pseudomonadati</taxon>
        <taxon>Pseudomonadota</taxon>
        <taxon>Gammaproteobacteria</taxon>
        <taxon>Alteromonadales</taxon>
        <taxon>Idiomarinaceae</taxon>
        <taxon>Pseudidiomarina</taxon>
    </lineage>
</organism>
<keyword evidence="2" id="KW-1185">Reference proteome</keyword>
<reference evidence="2" key="1">
    <citation type="journal article" date="2018" name="Front. Microbiol.">
        <title>Genome-Based Analysis Reveals the Taxonomy and Diversity of the Family Idiomarinaceae.</title>
        <authorList>
            <person name="Liu Y."/>
            <person name="Lai Q."/>
            <person name="Shao Z."/>
        </authorList>
    </citation>
    <scope>NUCLEOTIDE SEQUENCE [LARGE SCALE GENOMIC DNA]</scope>
    <source>
        <strain evidence="2">c121</strain>
    </source>
</reference>
<dbReference type="AlphaFoldDB" id="A0A432Z454"/>
<evidence type="ECO:0000313" key="1">
    <source>
        <dbReference type="EMBL" id="RUO72623.1"/>
    </source>
</evidence>
<comment type="caution">
    <text evidence="1">The sequence shown here is derived from an EMBL/GenBank/DDBJ whole genome shotgun (WGS) entry which is preliminary data.</text>
</comment>
<evidence type="ECO:0000313" key="2">
    <source>
        <dbReference type="Proteomes" id="UP000287022"/>
    </source>
</evidence>
<name>A0A432Z454_9GAMM</name>